<evidence type="ECO:0000259" key="6">
    <source>
        <dbReference type="Pfam" id="PF04542"/>
    </source>
</evidence>
<comment type="caution">
    <text evidence="7">The sequence shown here is derived from an EMBL/GenBank/DDBJ whole genome shotgun (WGS) entry which is preliminary data.</text>
</comment>
<dbReference type="InterPro" id="IPR036388">
    <property type="entry name" value="WH-like_DNA-bd_sf"/>
</dbReference>
<evidence type="ECO:0000313" key="8">
    <source>
        <dbReference type="Proteomes" id="UP000229385"/>
    </source>
</evidence>
<sequence length="168" mass="19859">MNEQEKKQLFSREYSELFDFVYRYVRYRLPQKEEAEDLVSEVFLQAYHKLSEFDPIKGGLRQWMTGIAKNKLLMHWRRRVVKVDLDSVGEITNEDDKQALAFLDSKLLVEKLLSHVSDDMKALLAFRYVDGLTFDEIAQVIGKEGTAVRQCFSRLHKKLQEIYEEIYA</sequence>
<evidence type="ECO:0000256" key="5">
    <source>
        <dbReference type="ARBA" id="ARBA00023163"/>
    </source>
</evidence>
<evidence type="ECO:0000256" key="2">
    <source>
        <dbReference type="ARBA" id="ARBA00023015"/>
    </source>
</evidence>
<dbReference type="PANTHER" id="PTHR43133">
    <property type="entry name" value="RNA POLYMERASE ECF-TYPE SIGMA FACTO"/>
    <property type="match status" value="1"/>
</dbReference>
<feature type="domain" description="RNA polymerase sigma-70 region 2" evidence="6">
    <location>
        <begin position="16"/>
        <end position="79"/>
    </location>
</feature>
<dbReference type="InterPro" id="IPR039425">
    <property type="entry name" value="RNA_pol_sigma-70-like"/>
</dbReference>
<organism evidence="7 8">
    <name type="scientific">Candidatus Uhrbacteria bacterium CG_4_9_14_3_um_filter_50_9</name>
    <dbReference type="NCBI Taxonomy" id="1975035"/>
    <lineage>
        <taxon>Bacteria</taxon>
        <taxon>Candidatus Uhriibacteriota</taxon>
    </lineage>
</organism>
<keyword evidence="2" id="KW-0805">Transcription regulation</keyword>
<dbReference type="Pfam" id="PF04542">
    <property type="entry name" value="Sigma70_r2"/>
    <property type="match status" value="1"/>
</dbReference>
<proteinExistence type="inferred from homology"/>
<dbReference type="Gene3D" id="1.10.10.10">
    <property type="entry name" value="Winged helix-like DNA-binding domain superfamily/Winged helix DNA-binding domain"/>
    <property type="match status" value="1"/>
</dbReference>
<keyword evidence="3" id="KW-0731">Sigma factor</keyword>
<comment type="similarity">
    <text evidence="1">Belongs to the sigma-70 factor family. ECF subfamily.</text>
</comment>
<accession>A0A2M7XBA5</accession>
<evidence type="ECO:0000256" key="1">
    <source>
        <dbReference type="ARBA" id="ARBA00010641"/>
    </source>
</evidence>
<dbReference type="InterPro" id="IPR014284">
    <property type="entry name" value="RNA_pol_sigma-70_dom"/>
</dbReference>
<reference evidence="8" key="1">
    <citation type="submission" date="2017-09" db="EMBL/GenBank/DDBJ databases">
        <title>Depth-based differentiation of microbial function through sediment-hosted aquifers and enrichment of novel symbionts in the deep terrestrial subsurface.</title>
        <authorList>
            <person name="Probst A.J."/>
            <person name="Ladd B."/>
            <person name="Jarett J.K."/>
            <person name="Geller-Mcgrath D.E."/>
            <person name="Sieber C.M.K."/>
            <person name="Emerson J.B."/>
            <person name="Anantharaman K."/>
            <person name="Thomas B.C."/>
            <person name="Malmstrom R."/>
            <person name="Stieglmeier M."/>
            <person name="Klingl A."/>
            <person name="Woyke T."/>
            <person name="Ryan C.M."/>
            <person name="Banfield J.F."/>
        </authorList>
    </citation>
    <scope>NUCLEOTIDE SEQUENCE [LARGE SCALE GENOMIC DNA]</scope>
</reference>
<dbReference type="EMBL" id="PFWU01000049">
    <property type="protein sequence ID" value="PJA45132.1"/>
    <property type="molecule type" value="Genomic_DNA"/>
</dbReference>
<name>A0A2M7XBA5_9BACT</name>
<dbReference type="Proteomes" id="UP000229385">
    <property type="component" value="Unassembled WGS sequence"/>
</dbReference>
<keyword evidence="4" id="KW-0238">DNA-binding</keyword>
<dbReference type="InterPro" id="IPR013324">
    <property type="entry name" value="RNA_pol_sigma_r3/r4-like"/>
</dbReference>
<dbReference type="GO" id="GO:0016987">
    <property type="term" value="F:sigma factor activity"/>
    <property type="evidence" value="ECO:0007669"/>
    <property type="project" value="UniProtKB-KW"/>
</dbReference>
<dbReference type="InterPro" id="IPR007627">
    <property type="entry name" value="RNA_pol_sigma70_r2"/>
</dbReference>
<dbReference type="Gene3D" id="1.10.1740.10">
    <property type="match status" value="1"/>
</dbReference>
<evidence type="ECO:0000256" key="4">
    <source>
        <dbReference type="ARBA" id="ARBA00023125"/>
    </source>
</evidence>
<dbReference type="SUPFAM" id="SSF88659">
    <property type="entry name" value="Sigma3 and sigma4 domains of RNA polymerase sigma factors"/>
    <property type="match status" value="1"/>
</dbReference>
<dbReference type="InterPro" id="IPR013325">
    <property type="entry name" value="RNA_pol_sigma_r2"/>
</dbReference>
<dbReference type="AlphaFoldDB" id="A0A2M7XBA5"/>
<dbReference type="NCBIfam" id="TIGR02937">
    <property type="entry name" value="sigma70-ECF"/>
    <property type="match status" value="1"/>
</dbReference>
<protein>
    <recommendedName>
        <fullName evidence="6">RNA polymerase sigma-70 region 2 domain-containing protein</fullName>
    </recommendedName>
</protein>
<dbReference type="PANTHER" id="PTHR43133:SF8">
    <property type="entry name" value="RNA POLYMERASE SIGMA FACTOR HI_1459-RELATED"/>
    <property type="match status" value="1"/>
</dbReference>
<evidence type="ECO:0000313" key="7">
    <source>
        <dbReference type="EMBL" id="PJA45132.1"/>
    </source>
</evidence>
<gene>
    <name evidence="7" type="ORF">CO174_04850</name>
</gene>
<dbReference type="GO" id="GO:0003677">
    <property type="term" value="F:DNA binding"/>
    <property type="evidence" value="ECO:0007669"/>
    <property type="project" value="UniProtKB-KW"/>
</dbReference>
<dbReference type="SUPFAM" id="SSF88946">
    <property type="entry name" value="Sigma2 domain of RNA polymerase sigma factors"/>
    <property type="match status" value="1"/>
</dbReference>
<evidence type="ECO:0000256" key="3">
    <source>
        <dbReference type="ARBA" id="ARBA00023082"/>
    </source>
</evidence>
<dbReference type="GO" id="GO:0006352">
    <property type="term" value="P:DNA-templated transcription initiation"/>
    <property type="evidence" value="ECO:0007669"/>
    <property type="project" value="InterPro"/>
</dbReference>
<keyword evidence="5" id="KW-0804">Transcription</keyword>